<proteinExistence type="predicted"/>
<protein>
    <submittedName>
        <fullName evidence="1">Uncharacterized protein</fullName>
    </submittedName>
</protein>
<name>A0ABU0F2U9_9PSEU</name>
<dbReference type="EMBL" id="JAUSUT010000001">
    <property type="protein sequence ID" value="MDQ0381905.1"/>
    <property type="molecule type" value="Genomic_DNA"/>
</dbReference>
<gene>
    <name evidence="1" type="ORF">FB470_005899</name>
</gene>
<keyword evidence="2" id="KW-1185">Reference proteome</keyword>
<reference evidence="1 2" key="1">
    <citation type="submission" date="2023-07" db="EMBL/GenBank/DDBJ databases">
        <title>Sequencing the genomes of 1000 actinobacteria strains.</title>
        <authorList>
            <person name="Klenk H.-P."/>
        </authorList>
    </citation>
    <scope>NUCLEOTIDE SEQUENCE [LARGE SCALE GENOMIC DNA]</scope>
    <source>
        <strain evidence="1 2">DSM 45805</strain>
    </source>
</reference>
<evidence type="ECO:0000313" key="2">
    <source>
        <dbReference type="Proteomes" id="UP001229651"/>
    </source>
</evidence>
<organism evidence="1 2">
    <name type="scientific">Amycolatopsis thermophila</name>
    <dbReference type="NCBI Taxonomy" id="206084"/>
    <lineage>
        <taxon>Bacteria</taxon>
        <taxon>Bacillati</taxon>
        <taxon>Actinomycetota</taxon>
        <taxon>Actinomycetes</taxon>
        <taxon>Pseudonocardiales</taxon>
        <taxon>Pseudonocardiaceae</taxon>
        <taxon>Amycolatopsis</taxon>
    </lineage>
</organism>
<dbReference type="Proteomes" id="UP001229651">
    <property type="component" value="Unassembled WGS sequence"/>
</dbReference>
<evidence type="ECO:0000313" key="1">
    <source>
        <dbReference type="EMBL" id="MDQ0381905.1"/>
    </source>
</evidence>
<comment type="caution">
    <text evidence="1">The sequence shown here is derived from an EMBL/GenBank/DDBJ whole genome shotgun (WGS) entry which is preliminary data.</text>
</comment>
<sequence length="122" mass="12832">MSDALDATTPATRVRLDGPGGLAPLRRRVRELVAGAAPPVVVDVLLLADGLAGAACEHGTAPFEVRLFRFAAGVLRVEVTGVPPRLDLGLGARVLDSVSTRWGHTADGTLWAERDLRAISRS</sequence>
<accession>A0ABU0F2U9</accession>
<dbReference type="RefSeq" id="WP_306996651.1">
    <property type="nucleotide sequence ID" value="NZ_JAUSUT010000001.1"/>
</dbReference>